<sequence>MDDCILPVEIIQLILDMLPLPTQVNLTQLNHYIQDHLRITDFYNIEQKYQQKITDDILKKYPYIKKLDASNNLKITNEGLKHLNLHTLNVSLDFSYYGYGDITEDGIKHMPLINFKAHNYRNLIGFWLEHRDNQIKDMKSTDSFITKEQLIDQEKKYQIHWNCGRPFEVIVKNKEIHVYNNLDNQEILHIKDFIGFWYGYDSAIREDHGNTILVQISKHKYITIQGHDKTIRSFETNDEILDYVSPIGNNDVPYPVAFGEENVYFMLDEVYIPINELKKEISIRNAEQLYADFYDYEGNKNKWKHIVELKNLE</sequence>
<gene>
    <name evidence="1" type="ORF">Klosneuvirus_1_114</name>
</gene>
<proteinExistence type="predicted"/>
<name>A0A1V0SHR3_9VIRU</name>
<reference evidence="1" key="1">
    <citation type="journal article" date="2017" name="Science">
        <title>Giant viruses with an expanded complement of translation system components.</title>
        <authorList>
            <person name="Schulz F."/>
            <person name="Yutin N."/>
            <person name="Ivanova N.N."/>
            <person name="Ortega D.R."/>
            <person name="Lee T.K."/>
            <person name="Vierheilig J."/>
            <person name="Daims H."/>
            <person name="Horn M."/>
            <person name="Wagner M."/>
            <person name="Jensen G.J."/>
            <person name="Kyrpides N.C."/>
            <person name="Koonin E.V."/>
            <person name="Woyke T."/>
        </authorList>
    </citation>
    <scope>NUCLEOTIDE SEQUENCE</scope>
    <source>
        <strain evidence="1">KNV1</strain>
    </source>
</reference>
<dbReference type="EMBL" id="KY684108">
    <property type="protein sequence ID" value="ARF11257.1"/>
    <property type="molecule type" value="Genomic_DNA"/>
</dbReference>
<accession>A0A1V0SHR3</accession>
<evidence type="ECO:0000313" key="1">
    <source>
        <dbReference type="EMBL" id="ARF11257.1"/>
    </source>
</evidence>
<protein>
    <submittedName>
        <fullName evidence="1">Uncharacterized protein</fullName>
    </submittedName>
</protein>
<organism evidence="1">
    <name type="scientific">Klosneuvirus KNV1</name>
    <dbReference type="NCBI Taxonomy" id="1977640"/>
    <lineage>
        <taxon>Viruses</taxon>
        <taxon>Varidnaviria</taxon>
        <taxon>Bamfordvirae</taxon>
        <taxon>Nucleocytoviricota</taxon>
        <taxon>Megaviricetes</taxon>
        <taxon>Imitervirales</taxon>
        <taxon>Mimiviridae</taxon>
        <taxon>Klosneuvirinae</taxon>
        <taxon>Klosneuvirus</taxon>
    </lineage>
</organism>